<protein>
    <recommendedName>
        <fullName evidence="3">Serine hydroxymethyltransferase-like domain-containing protein</fullName>
    </recommendedName>
</protein>
<proteinExistence type="predicted"/>
<gene>
    <name evidence="4" type="ORF">COT12_01240</name>
</gene>
<dbReference type="GO" id="GO:0004372">
    <property type="term" value="F:glycine hydroxymethyltransferase activity"/>
    <property type="evidence" value="ECO:0007669"/>
    <property type="project" value="TreeGrafter"/>
</dbReference>
<dbReference type="SUPFAM" id="SSF53383">
    <property type="entry name" value="PLP-dependent transferases"/>
    <property type="match status" value="1"/>
</dbReference>
<dbReference type="InterPro" id="IPR015422">
    <property type="entry name" value="PyrdxlP-dep_Trfase_small"/>
</dbReference>
<dbReference type="GO" id="GO:0019264">
    <property type="term" value="P:glycine biosynthetic process from serine"/>
    <property type="evidence" value="ECO:0007669"/>
    <property type="project" value="TreeGrafter"/>
</dbReference>
<evidence type="ECO:0000313" key="4">
    <source>
        <dbReference type="EMBL" id="PIU24400.1"/>
    </source>
</evidence>
<dbReference type="GO" id="GO:0005829">
    <property type="term" value="C:cytosol"/>
    <property type="evidence" value="ECO:0007669"/>
    <property type="project" value="TreeGrafter"/>
</dbReference>
<dbReference type="GO" id="GO:0046653">
    <property type="term" value="P:tetrahydrofolate metabolic process"/>
    <property type="evidence" value="ECO:0007669"/>
    <property type="project" value="TreeGrafter"/>
</dbReference>
<keyword evidence="2" id="KW-0663">Pyridoxal phosphate</keyword>
<evidence type="ECO:0000256" key="2">
    <source>
        <dbReference type="ARBA" id="ARBA00022898"/>
    </source>
</evidence>
<accession>A0A2M6YCI2</accession>
<organism evidence="4 5">
    <name type="scientific">Candidatus Berkelbacteria bacterium CG08_land_8_20_14_0_20_39_8</name>
    <dbReference type="NCBI Taxonomy" id="1974511"/>
    <lineage>
        <taxon>Bacteria</taxon>
        <taxon>Candidatus Berkelbacteria</taxon>
    </lineage>
</organism>
<feature type="domain" description="Serine hydroxymethyltransferase-like" evidence="3">
    <location>
        <begin position="3"/>
        <end position="213"/>
    </location>
</feature>
<dbReference type="Gene3D" id="3.90.1150.10">
    <property type="entry name" value="Aspartate Aminotransferase, domain 1"/>
    <property type="match status" value="1"/>
</dbReference>
<dbReference type="Proteomes" id="UP000229896">
    <property type="component" value="Unassembled WGS sequence"/>
</dbReference>
<comment type="caution">
    <text evidence="4">The sequence shown here is derived from an EMBL/GenBank/DDBJ whole genome shotgun (WGS) entry which is preliminary data.</text>
</comment>
<dbReference type="Gene3D" id="3.40.640.10">
    <property type="entry name" value="Type I PLP-dependent aspartate aminotransferase-like (Major domain)"/>
    <property type="match status" value="1"/>
</dbReference>
<sequence>MDLKKADGRIYKLIEEEKVRQRDGLEMIASENYVSPAVLEATGSILTNKYAEGYPGHKYYGGCEVIDKIENLAIERLKKLFGCRFANVQPHCGSSANMAAYFAILTPGDRILGQSLDAGGHLTHGAKVSFSGQIFESYGYGLSSKTGLLDYEEIAKLAKKVKPKAIVCGYSAYPRTIDFKKFKKIANSVHAYLIADIAHIAGLVATGFHQSPIG</sequence>
<dbReference type="InterPro" id="IPR049943">
    <property type="entry name" value="Ser_HO-MeTrfase-like"/>
</dbReference>
<dbReference type="Pfam" id="PF00464">
    <property type="entry name" value="SHMT"/>
    <property type="match status" value="1"/>
</dbReference>
<dbReference type="AlphaFoldDB" id="A0A2M6YCI2"/>
<name>A0A2M6YCI2_9BACT</name>
<dbReference type="InterPro" id="IPR015424">
    <property type="entry name" value="PyrdxlP-dep_Trfase"/>
</dbReference>
<dbReference type="InterPro" id="IPR039429">
    <property type="entry name" value="SHMT-like_dom"/>
</dbReference>
<dbReference type="GO" id="GO:0030170">
    <property type="term" value="F:pyridoxal phosphate binding"/>
    <property type="evidence" value="ECO:0007669"/>
    <property type="project" value="TreeGrafter"/>
</dbReference>
<reference evidence="5" key="1">
    <citation type="submission" date="2017-09" db="EMBL/GenBank/DDBJ databases">
        <title>Depth-based differentiation of microbial function through sediment-hosted aquifers and enrichment of novel symbionts in the deep terrestrial subsurface.</title>
        <authorList>
            <person name="Probst A.J."/>
            <person name="Ladd B."/>
            <person name="Jarett J.K."/>
            <person name="Geller-Mcgrath D.E."/>
            <person name="Sieber C.M.K."/>
            <person name="Emerson J.B."/>
            <person name="Anantharaman K."/>
            <person name="Thomas B.C."/>
            <person name="Malmstrom R."/>
            <person name="Stieglmeier M."/>
            <person name="Klingl A."/>
            <person name="Woyke T."/>
            <person name="Ryan C.M."/>
            <person name="Banfield J.F."/>
        </authorList>
    </citation>
    <scope>NUCLEOTIDE SEQUENCE [LARGE SCALE GENOMIC DNA]</scope>
</reference>
<comment type="cofactor">
    <cofactor evidence="1">
        <name>pyridoxal 5'-phosphate</name>
        <dbReference type="ChEBI" id="CHEBI:597326"/>
    </cofactor>
</comment>
<dbReference type="EMBL" id="PEXI01000042">
    <property type="protein sequence ID" value="PIU24400.1"/>
    <property type="molecule type" value="Genomic_DNA"/>
</dbReference>
<evidence type="ECO:0000256" key="1">
    <source>
        <dbReference type="ARBA" id="ARBA00001933"/>
    </source>
</evidence>
<dbReference type="InterPro" id="IPR015421">
    <property type="entry name" value="PyrdxlP-dep_Trfase_major"/>
</dbReference>
<dbReference type="PANTHER" id="PTHR11680">
    <property type="entry name" value="SERINE HYDROXYMETHYLTRANSFERASE"/>
    <property type="match status" value="1"/>
</dbReference>
<dbReference type="PANTHER" id="PTHR11680:SF50">
    <property type="entry name" value="SERINE HYDROXYMETHYLTRANSFERASE"/>
    <property type="match status" value="1"/>
</dbReference>
<evidence type="ECO:0000313" key="5">
    <source>
        <dbReference type="Proteomes" id="UP000229896"/>
    </source>
</evidence>
<evidence type="ECO:0000259" key="3">
    <source>
        <dbReference type="Pfam" id="PF00464"/>
    </source>
</evidence>